<dbReference type="RefSeq" id="WP_236087722.1">
    <property type="nucleotide sequence ID" value="NZ_JAKGSG010000011.1"/>
</dbReference>
<dbReference type="Pfam" id="PF01266">
    <property type="entry name" value="DAO"/>
    <property type="match status" value="1"/>
</dbReference>
<dbReference type="PANTHER" id="PTHR43104">
    <property type="entry name" value="L-2-HYDROXYGLUTARATE DEHYDROGENASE, MITOCHONDRIAL"/>
    <property type="match status" value="1"/>
</dbReference>
<dbReference type="Gene3D" id="3.50.50.60">
    <property type="entry name" value="FAD/NAD(P)-binding domain"/>
    <property type="match status" value="1"/>
</dbReference>
<dbReference type="NCBIfam" id="NF008726">
    <property type="entry name" value="PRK11728.1"/>
    <property type="match status" value="1"/>
</dbReference>
<organism evidence="7 8">
    <name type="scientific">Antribacter soli</name>
    <dbReference type="NCBI Taxonomy" id="2910976"/>
    <lineage>
        <taxon>Bacteria</taxon>
        <taxon>Bacillati</taxon>
        <taxon>Actinomycetota</taxon>
        <taxon>Actinomycetes</taxon>
        <taxon>Micrococcales</taxon>
        <taxon>Promicromonosporaceae</taxon>
        <taxon>Antribacter</taxon>
    </lineage>
</organism>
<dbReference type="InterPro" id="IPR036188">
    <property type="entry name" value="FAD/NAD-bd_sf"/>
</dbReference>
<dbReference type="GO" id="GO:0005737">
    <property type="term" value="C:cytoplasm"/>
    <property type="evidence" value="ECO:0007669"/>
    <property type="project" value="TreeGrafter"/>
</dbReference>
<dbReference type="Gene3D" id="3.30.9.10">
    <property type="entry name" value="D-Amino Acid Oxidase, subunit A, domain 2"/>
    <property type="match status" value="1"/>
</dbReference>
<name>A0AA41QBD5_9MICO</name>
<keyword evidence="8" id="KW-1185">Reference proteome</keyword>
<dbReference type="InterPro" id="IPR006076">
    <property type="entry name" value="FAD-dep_OxRdtase"/>
</dbReference>
<dbReference type="EC" id="1.1.3.-" evidence="7"/>
<reference evidence="7" key="1">
    <citation type="submission" date="2022-01" db="EMBL/GenBank/DDBJ databases">
        <title>Antribacter sp. nov., isolated from Guizhou of China.</title>
        <authorList>
            <person name="Chengliang C."/>
            <person name="Ya Z."/>
        </authorList>
    </citation>
    <scope>NUCLEOTIDE SEQUENCE</scope>
    <source>
        <strain evidence="7">KLBMP 9083</strain>
    </source>
</reference>
<gene>
    <name evidence="7" type="primary">lhgO</name>
    <name evidence="7" type="ORF">L1785_03375</name>
</gene>
<dbReference type="EMBL" id="JAKGSG010000011">
    <property type="protein sequence ID" value="MCF4120011.1"/>
    <property type="molecule type" value="Genomic_DNA"/>
</dbReference>
<evidence type="ECO:0000259" key="6">
    <source>
        <dbReference type="Pfam" id="PF01266"/>
    </source>
</evidence>
<dbReference type="SUPFAM" id="SSF51905">
    <property type="entry name" value="FAD/NAD(P)-binding domain"/>
    <property type="match status" value="1"/>
</dbReference>
<evidence type="ECO:0000313" key="7">
    <source>
        <dbReference type="EMBL" id="MCF4120011.1"/>
    </source>
</evidence>
<comment type="similarity">
    <text evidence="5">Belongs to the L2HGDH family.</text>
</comment>
<keyword evidence="2" id="KW-0285">Flavoprotein</keyword>
<evidence type="ECO:0000313" key="8">
    <source>
        <dbReference type="Proteomes" id="UP001165405"/>
    </source>
</evidence>
<evidence type="ECO:0000256" key="4">
    <source>
        <dbReference type="ARBA" id="ARBA00023002"/>
    </source>
</evidence>
<dbReference type="GO" id="GO:0047545">
    <property type="term" value="F:(S)-2-hydroxyglutarate dehydrogenase activity"/>
    <property type="evidence" value="ECO:0007669"/>
    <property type="project" value="TreeGrafter"/>
</dbReference>
<proteinExistence type="inferred from homology"/>
<accession>A0AA41QBD5</accession>
<dbReference type="Proteomes" id="UP001165405">
    <property type="component" value="Unassembled WGS sequence"/>
</dbReference>
<protein>
    <submittedName>
        <fullName evidence="7">L-2-hydroxyglutarate oxidase</fullName>
        <ecNumber evidence="7">1.1.3.-</ecNumber>
    </submittedName>
</protein>
<feature type="domain" description="FAD dependent oxidoreductase" evidence="6">
    <location>
        <begin position="2"/>
        <end position="395"/>
    </location>
</feature>
<sequence length="410" mass="43053">MRVVVVGAGIVGLAVAARLAARGDEVVVVDKESDLATHQTGRNSGVIHSGLYYAPGSLKARLGVAGAASMTAFAHEHGVAVETCGKLVVATSPRELPRLATLAERGRANGVGLREVSPDEAREIEPHVAAPLRALHVPGTGIVDYRGVCAVLAKQVEAAGGSLRLGTRLVSAVTRGAQVEVTVHPGHRSDVGQPEVLVADALITCAGLYADRAARACGVDPEVRIVPFRGEYFELVPERAGLVSGLIYPVPDPRFPFLGVHLTKMVHGGVHAGPNAVLAGAREGYRRRDVVPRDVADWLSWPGLWRLAARNAVPGAQEVLRSLSRGLFARSLSRLVPGIGPDDLVPAPAGVRAQALARDGSLVQDFHVVTAPRQVHVINAPSPAATASLEIARYLEKQLDETLGAPTPPR</sequence>
<comment type="cofactor">
    <cofactor evidence="1">
        <name>FAD</name>
        <dbReference type="ChEBI" id="CHEBI:57692"/>
    </cofactor>
</comment>
<keyword evidence="3" id="KW-0274">FAD</keyword>
<dbReference type="PANTHER" id="PTHR43104:SF2">
    <property type="entry name" value="L-2-HYDROXYGLUTARATE DEHYDROGENASE, MITOCHONDRIAL"/>
    <property type="match status" value="1"/>
</dbReference>
<evidence type="ECO:0000256" key="1">
    <source>
        <dbReference type="ARBA" id="ARBA00001974"/>
    </source>
</evidence>
<evidence type="ECO:0000256" key="5">
    <source>
        <dbReference type="ARBA" id="ARBA00037941"/>
    </source>
</evidence>
<evidence type="ECO:0000256" key="2">
    <source>
        <dbReference type="ARBA" id="ARBA00022630"/>
    </source>
</evidence>
<evidence type="ECO:0000256" key="3">
    <source>
        <dbReference type="ARBA" id="ARBA00022827"/>
    </source>
</evidence>
<comment type="caution">
    <text evidence="7">The sequence shown here is derived from an EMBL/GenBank/DDBJ whole genome shotgun (WGS) entry which is preliminary data.</text>
</comment>
<keyword evidence="4 7" id="KW-0560">Oxidoreductase</keyword>
<dbReference type="AlphaFoldDB" id="A0AA41QBD5"/>